<dbReference type="NCBIfam" id="TIGR00347">
    <property type="entry name" value="bioD"/>
    <property type="match status" value="1"/>
</dbReference>
<dbReference type="InterPro" id="IPR027417">
    <property type="entry name" value="P-loop_NTPase"/>
</dbReference>
<comment type="caution">
    <text evidence="9">Lacks conserved residue(s) required for the propagation of feature annotation.</text>
</comment>
<dbReference type="EMBL" id="CP006773">
    <property type="protein sequence ID" value="AHD01437.1"/>
    <property type="molecule type" value="Genomic_DNA"/>
</dbReference>
<dbReference type="GO" id="GO:0009102">
    <property type="term" value="P:biotin biosynthetic process"/>
    <property type="evidence" value="ECO:0007669"/>
    <property type="project" value="UniProtKB-UniRule"/>
</dbReference>
<dbReference type="PATRIC" id="fig|999552.6.peg.2549"/>
<comment type="similarity">
    <text evidence="9">Belongs to the dethiobiotin synthetase family.</text>
</comment>
<comment type="pathway">
    <text evidence="9">Cofactor biosynthesis; biotin biosynthesis; biotin from 7,8-diaminononanoate: step 1/2.</text>
</comment>
<reference evidence="11 12" key="1">
    <citation type="submission" date="2013-09" db="EMBL/GenBank/DDBJ databases">
        <authorList>
            <consortium name="DOE Joint Genome Institute"/>
            <person name="Klenk H.-P."/>
            <person name="Huntemann M."/>
            <person name="Han J."/>
            <person name="Chen A."/>
            <person name="Kyrpides N."/>
            <person name="Mavromatis K."/>
            <person name="Markowitz V."/>
            <person name="Palaniappan K."/>
            <person name="Ivanova N."/>
            <person name="Schaumberg A."/>
            <person name="Pati A."/>
            <person name="Liolios K."/>
            <person name="Nordberg H.P."/>
            <person name="Cantor M.N."/>
            <person name="Hua S.X."/>
            <person name="Woyke T."/>
        </authorList>
    </citation>
    <scope>NUCLEOTIDE SEQUENCE [LARGE SCALE GENOMIC DNA]</scope>
    <source>
        <strain evidence="11 12">DSM 14336</strain>
    </source>
</reference>
<feature type="binding site" evidence="9">
    <location>
        <position position="16"/>
    </location>
    <ligand>
        <name>Mg(2+)</name>
        <dbReference type="ChEBI" id="CHEBI:18420"/>
    </ligand>
</feature>
<feature type="compositionally biased region" description="Gly residues" evidence="10">
    <location>
        <begin position="193"/>
        <end position="204"/>
    </location>
</feature>
<dbReference type="InterPro" id="IPR004472">
    <property type="entry name" value="DTB_synth_BioD"/>
</dbReference>
<gene>
    <name evidence="9" type="primary">bioD</name>
    <name evidence="11" type="ORF">METH_12770</name>
</gene>
<proteinExistence type="inferred from homology"/>
<evidence type="ECO:0000256" key="9">
    <source>
        <dbReference type="HAMAP-Rule" id="MF_00336"/>
    </source>
</evidence>
<evidence type="ECO:0000256" key="3">
    <source>
        <dbReference type="ARBA" id="ARBA00022723"/>
    </source>
</evidence>
<feature type="region of interest" description="Disordered" evidence="10">
    <location>
        <begin position="192"/>
        <end position="211"/>
    </location>
</feature>
<comment type="function">
    <text evidence="9">Catalyzes a mechanistically unusual reaction, the ATP-dependent insertion of CO2 between the N7 and N8 nitrogen atoms of 7,8-diaminopelargonic acid (DAPA, also called 7,8-diammoniononanoate) to form a ureido ring.</text>
</comment>
<evidence type="ECO:0000256" key="6">
    <source>
        <dbReference type="ARBA" id="ARBA00022840"/>
    </source>
</evidence>
<comment type="cofactor">
    <cofactor evidence="9">
        <name>Mg(2+)</name>
        <dbReference type="ChEBI" id="CHEBI:18420"/>
    </cofactor>
</comment>
<dbReference type="Gene3D" id="3.40.50.300">
    <property type="entry name" value="P-loop containing nucleotide triphosphate hydrolases"/>
    <property type="match status" value="1"/>
</dbReference>
<keyword evidence="4 9" id="KW-0547">Nucleotide-binding</keyword>
<keyword evidence="6 9" id="KW-0067">ATP-binding</keyword>
<comment type="catalytic activity">
    <reaction evidence="9">
        <text>(7R,8S)-7,8-diammoniononanoate + CO2 + ATP = (4R,5S)-dethiobiotin + ADP + phosphate + 3 H(+)</text>
        <dbReference type="Rhea" id="RHEA:15805"/>
        <dbReference type="ChEBI" id="CHEBI:15378"/>
        <dbReference type="ChEBI" id="CHEBI:16526"/>
        <dbReference type="ChEBI" id="CHEBI:30616"/>
        <dbReference type="ChEBI" id="CHEBI:43474"/>
        <dbReference type="ChEBI" id="CHEBI:149469"/>
        <dbReference type="ChEBI" id="CHEBI:149473"/>
        <dbReference type="ChEBI" id="CHEBI:456216"/>
        <dbReference type="EC" id="6.3.3.3"/>
    </reaction>
</comment>
<accession>V9VX24</accession>
<keyword evidence="12" id="KW-1185">Reference proteome</keyword>
<dbReference type="STRING" id="999552.METH_12770"/>
<evidence type="ECO:0000313" key="12">
    <source>
        <dbReference type="Proteomes" id="UP000018780"/>
    </source>
</evidence>
<dbReference type="OrthoDB" id="9802097at2"/>
<evidence type="ECO:0000256" key="1">
    <source>
        <dbReference type="ARBA" id="ARBA00022490"/>
    </source>
</evidence>
<evidence type="ECO:0000256" key="10">
    <source>
        <dbReference type="SAM" id="MobiDB-lite"/>
    </source>
</evidence>
<dbReference type="GO" id="GO:0004141">
    <property type="term" value="F:dethiobiotin synthase activity"/>
    <property type="evidence" value="ECO:0007669"/>
    <property type="project" value="UniProtKB-UniRule"/>
</dbReference>
<dbReference type="KEGG" id="lmd:METH_12770"/>
<feature type="binding site" evidence="9">
    <location>
        <begin position="180"/>
        <end position="182"/>
    </location>
    <ligand>
        <name>ATP</name>
        <dbReference type="ChEBI" id="CHEBI:30616"/>
    </ligand>
</feature>
<keyword evidence="7 9" id="KW-0460">Magnesium</keyword>
<dbReference type="EC" id="6.3.3.3" evidence="9"/>
<dbReference type="HOGENOM" id="CLU_072551_2_0_5"/>
<feature type="binding site" evidence="9">
    <location>
        <position position="36"/>
    </location>
    <ligand>
        <name>substrate</name>
    </ligand>
</feature>
<dbReference type="Proteomes" id="UP000018780">
    <property type="component" value="Chromosome"/>
</dbReference>
<name>V9VX24_9RHOB</name>
<keyword evidence="3 9" id="KW-0479">Metal-binding</keyword>
<comment type="subcellular location">
    <subcellularLocation>
        <location evidence="9">Cytoplasm</location>
    </subcellularLocation>
</comment>
<feature type="binding site" evidence="9">
    <location>
        <position position="43"/>
    </location>
    <ligand>
        <name>ATP</name>
        <dbReference type="ChEBI" id="CHEBI:30616"/>
    </ligand>
</feature>
<sequence>MNTLIVTGTDTGIGKTIFSAGLVQALEATYWKPVQSGLEEETDSQIVTRLSGRPALPEGYLLQLPASPHLSAEAEEAEIDPDTLELPQVDGVLVAEGAGGLMVPLNRRALYLDLIARWGAPVILCARTQLGTINHTLLSLKALRDAGCDVVGVAFIGNPEPEVEETICQFGKAAHLGRLPYIETLRSAPGVGSDAGGPAAGGPGATRPEEGAEALATTFAENINLDLIREALSKGDPA</sequence>
<feature type="binding site" evidence="9">
    <location>
        <position position="43"/>
    </location>
    <ligand>
        <name>Mg(2+)</name>
        <dbReference type="ChEBI" id="CHEBI:18420"/>
    </ligand>
</feature>
<dbReference type="RefSeq" id="WP_024090783.1">
    <property type="nucleotide sequence ID" value="NC_023135.1"/>
</dbReference>
<comment type="subunit">
    <text evidence="9">Homodimer.</text>
</comment>
<keyword evidence="1 9" id="KW-0963">Cytoplasm</keyword>
<evidence type="ECO:0000256" key="8">
    <source>
        <dbReference type="ARBA" id="ARBA00047386"/>
    </source>
</evidence>
<evidence type="ECO:0000256" key="2">
    <source>
        <dbReference type="ARBA" id="ARBA00022598"/>
    </source>
</evidence>
<organism evidence="11 12">
    <name type="scientific">Leisingera methylohalidivorans DSM 14336</name>
    <dbReference type="NCBI Taxonomy" id="999552"/>
    <lineage>
        <taxon>Bacteria</taxon>
        <taxon>Pseudomonadati</taxon>
        <taxon>Pseudomonadota</taxon>
        <taxon>Alphaproteobacteria</taxon>
        <taxon>Rhodobacterales</taxon>
        <taxon>Roseobacteraceae</taxon>
        <taxon>Leisingera</taxon>
    </lineage>
</organism>
<dbReference type="HAMAP" id="MF_00336">
    <property type="entry name" value="BioD"/>
    <property type="match status" value="1"/>
</dbReference>
<dbReference type="PANTHER" id="PTHR43210:SF2">
    <property type="entry name" value="ATP-DEPENDENT DETHIOBIOTIN SYNTHETASE BIOD 2"/>
    <property type="match status" value="1"/>
</dbReference>
<feature type="binding site" evidence="9">
    <location>
        <begin position="96"/>
        <end position="99"/>
    </location>
    <ligand>
        <name>ATP</name>
        <dbReference type="ChEBI" id="CHEBI:30616"/>
    </ligand>
</feature>
<dbReference type="SUPFAM" id="SSF52540">
    <property type="entry name" value="P-loop containing nucleoside triphosphate hydrolases"/>
    <property type="match status" value="1"/>
</dbReference>
<protein>
    <recommendedName>
        <fullName evidence="9">ATP-dependent dethiobiotin synthetase BioD</fullName>
        <ecNumber evidence="9">6.3.3.3</ecNumber>
    </recommendedName>
    <alternativeName>
        <fullName evidence="9">DTB synthetase</fullName>
        <shortName evidence="9">DTBS</shortName>
    </alternativeName>
    <alternativeName>
        <fullName evidence="9">Dethiobiotin synthase</fullName>
    </alternativeName>
</protein>
<evidence type="ECO:0000256" key="5">
    <source>
        <dbReference type="ARBA" id="ARBA00022756"/>
    </source>
</evidence>
<dbReference type="AlphaFoldDB" id="V9VX24"/>
<dbReference type="PANTHER" id="PTHR43210">
    <property type="entry name" value="DETHIOBIOTIN SYNTHETASE"/>
    <property type="match status" value="1"/>
</dbReference>
<feature type="binding site" evidence="9">
    <location>
        <position position="96"/>
    </location>
    <ligand>
        <name>Mg(2+)</name>
        <dbReference type="ChEBI" id="CHEBI:18420"/>
    </ligand>
</feature>
<dbReference type="CDD" id="cd03109">
    <property type="entry name" value="DTBS"/>
    <property type="match status" value="1"/>
</dbReference>
<dbReference type="GO" id="GO:0005524">
    <property type="term" value="F:ATP binding"/>
    <property type="evidence" value="ECO:0007669"/>
    <property type="project" value="UniProtKB-UniRule"/>
</dbReference>
<dbReference type="UniPathway" id="UPA00078">
    <property type="reaction ID" value="UER00161"/>
</dbReference>
<feature type="binding site" evidence="9">
    <location>
        <begin position="12"/>
        <end position="17"/>
    </location>
    <ligand>
        <name>ATP</name>
        <dbReference type="ChEBI" id="CHEBI:30616"/>
    </ligand>
</feature>
<dbReference type="Pfam" id="PF13500">
    <property type="entry name" value="AAA_26"/>
    <property type="match status" value="1"/>
</dbReference>
<evidence type="ECO:0000256" key="4">
    <source>
        <dbReference type="ARBA" id="ARBA00022741"/>
    </source>
</evidence>
<dbReference type="GO" id="GO:0005829">
    <property type="term" value="C:cytosol"/>
    <property type="evidence" value="ECO:0007669"/>
    <property type="project" value="TreeGrafter"/>
</dbReference>
<comment type="catalytic activity">
    <reaction evidence="8">
        <text>(7R,8S)-8-amino-7-(carboxyamino)nonanoate + ATP = (4R,5S)-dethiobiotin + ADP + phosphate + H(+)</text>
        <dbReference type="Rhea" id="RHEA:63684"/>
        <dbReference type="ChEBI" id="CHEBI:15378"/>
        <dbReference type="ChEBI" id="CHEBI:30616"/>
        <dbReference type="ChEBI" id="CHEBI:43474"/>
        <dbReference type="ChEBI" id="CHEBI:149470"/>
        <dbReference type="ChEBI" id="CHEBI:149473"/>
        <dbReference type="ChEBI" id="CHEBI:456216"/>
    </reaction>
</comment>
<evidence type="ECO:0000313" key="11">
    <source>
        <dbReference type="EMBL" id="AHD01437.1"/>
    </source>
</evidence>
<dbReference type="GO" id="GO:0000287">
    <property type="term" value="F:magnesium ion binding"/>
    <property type="evidence" value="ECO:0007669"/>
    <property type="project" value="UniProtKB-UniRule"/>
</dbReference>
<keyword evidence="5 9" id="KW-0093">Biotin biosynthesis</keyword>
<evidence type="ECO:0000256" key="7">
    <source>
        <dbReference type="ARBA" id="ARBA00022842"/>
    </source>
</evidence>
<feature type="active site" evidence="9">
    <location>
        <position position="32"/>
    </location>
</feature>
<keyword evidence="2 9" id="KW-0436">Ligase</keyword>